<evidence type="ECO:0000256" key="11">
    <source>
        <dbReference type="ARBA" id="ARBA00032474"/>
    </source>
</evidence>
<comment type="pathway">
    <text evidence="1">Cofactor biosynthesis; molybdopterin biosynthesis.</text>
</comment>
<evidence type="ECO:0000256" key="1">
    <source>
        <dbReference type="ARBA" id="ARBA00005046"/>
    </source>
</evidence>
<evidence type="ECO:0000256" key="7">
    <source>
        <dbReference type="ARBA" id="ARBA00026066"/>
    </source>
</evidence>
<dbReference type="Pfam" id="PF02391">
    <property type="entry name" value="MoaE"/>
    <property type="match status" value="1"/>
</dbReference>
<dbReference type="RefSeq" id="WP_194115264.1">
    <property type="nucleotide sequence ID" value="NZ_JADFUA010000002.1"/>
</dbReference>
<evidence type="ECO:0000256" key="4">
    <source>
        <dbReference type="ARBA" id="ARBA00013858"/>
    </source>
</evidence>
<evidence type="ECO:0000256" key="3">
    <source>
        <dbReference type="ARBA" id="ARBA00011950"/>
    </source>
</evidence>
<dbReference type="GO" id="GO:0006777">
    <property type="term" value="P:Mo-molybdopterin cofactor biosynthetic process"/>
    <property type="evidence" value="ECO:0007669"/>
    <property type="project" value="UniProtKB-KW"/>
</dbReference>
<gene>
    <name evidence="13" type="primary">moaE</name>
    <name evidence="13" type="ORF">INR99_05175</name>
</gene>
<keyword evidence="6" id="KW-0501">Molybdenum cofactor biosynthesis</keyword>
<name>A0A8J7K1I6_9NEIS</name>
<dbReference type="UniPathway" id="UPA00344"/>
<evidence type="ECO:0000256" key="2">
    <source>
        <dbReference type="ARBA" id="ARBA00005426"/>
    </source>
</evidence>
<protein>
    <recommendedName>
        <fullName evidence="4">Molybdopterin synthase catalytic subunit</fullName>
        <ecNumber evidence="3">2.8.1.12</ecNumber>
    </recommendedName>
    <alternativeName>
        <fullName evidence="10">MPT synthase subunit 2</fullName>
    </alternativeName>
    <alternativeName>
        <fullName evidence="8">Molybdenum cofactor biosynthesis protein E</fullName>
    </alternativeName>
    <alternativeName>
        <fullName evidence="9">Molybdopterin-converting factor large subunit</fullName>
    </alternativeName>
    <alternativeName>
        <fullName evidence="11">Molybdopterin-converting factor subunit 2</fullName>
    </alternativeName>
</protein>
<sequence>MDVTIRVQEGDFSLAEEYAKLTGRPEAGAVVAFVGSVRDVASGLASMTLEHYPGMTEKQLGKIVTEAGTRWPLSAVTLIHRVGELQLTEQIVLVLTVSAHRDAAFAANQFIMDYLKNEAPFWKKESTGAGEAWVEAKDSDAAALARWDAQ</sequence>
<dbReference type="CDD" id="cd00756">
    <property type="entry name" value="MoaE"/>
    <property type="match status" value="1"/>
</dbReference>
<keyword evidence="14" id="KW-1185">Reference proteome</keyword>
<dbReference type="InterPro" id="IPR003448">
    <property type="entry name" value="Mopterin_biosynth_MoaE"/>
</dbReference>
<dbReference type="SUPFAM" id="SSF54690">
    <property type="entry name" value="Molybdopterin synthase subunit MoaE"/>
    <property type="match status" value="1"/>
</dbReference>
<dbReference type="Gene3D" id="3.90.1170.40">
    <property type="entry name" value="Molybdopterin biosynthesis MoaE subunit"/>
    <property type="match status" value="1"/>
</dbReference>
<comment type="catalytic activity">
    <reaction evidence="12">
        <text>2 [molybdopterin-synthase sulfur-carrier protein]-C-terminal-Gly-aminoethanethioate + cyclic pyranopterin phosphate + H2O = molybdopterin + 2 [molybdopterin-synthase sulfur-carrier protein]-C-terminal Gly-Gly + 2 H(+)</text>
        <dbReference type="Rhea" id="RHEA:26333"/>
        <dbReference type="Rhea" id="RHEA-COMP:12202"/>
        <dbReference type="Rhea" id="RHEA-COMP:19907"/>
        <dbReference type="ChEBI" id="CHEBI:15377"/>
        <dbReference type="ChEBI" id="CHEBI:15378"/>
        <dbReference type="ChEBI" id="CHEBI:58698"/>
        <dbReference type="ChEBI" id="CHEBI:59648"/>
        <dbReference type="ChEBI" id="CHEBI:90778"/>
        <dbReference type="ChEBI" id="CHEBI:232372"/>
        <dbReference type="EC" id="2.8.1.12"/>
    </reaction>
</comment>
<dbReference type="NCBIfam" id="NF007959">
    <property type="entry name" value="PRK10678.1"/>
    <property type="match status" value="1"/>
</dbReference>
<evidence type="ECO:0000256" key="9">
    <source>
        <dbReference type="ARBA" id="ARBA00030407"/>
    </source>
</evidence>
<evidence type="ECO:0000256" key="5">
    <source>
        <dbReference type="ARBA" id="ARBA00022679"/>
    </source>
</evidence>
<evidence type="ECO:0000313" key="14">
    <source>
        <dbReference type="Proteomes" id="UP000604481"/>
    </source>
</evidence>
<dbReference type="FunFam" id="3.90.1170.40:FF:000001">
    <property type="entry name" value="Molybdopterin synthase catalytic subunit MoaE"/>
    <property type="match status" value="1"/>
</dbReference>
<comment type="caution">
    <text evidence="13">The sequence shown here is derived from an EMBL/GenBank/DDBJ whole genome shotgun (WGS) entry which is preliminary data.</text>
</comment>
<dbReference type="Proteomes" id="UP000604481">
    <property type="component" value="Unassembled WGS sequence"/>
</dbReference>
<evidence type="ECO:0000256" key="10">
    <source>
        <dbReference type="ARBA" id="ARBA00030781"/>
    </source>
</evidence>
<comment type="subunit">
    <text evidence="7">Heterotetramer of 2 MoaD subunits and 2 MoaE subunits. Also stable as homodimer. The enzyme changes between these two forms during catalysis.</text>
</comment>
<comment type="similarity">
    <text evidence="2">Belongs to the MoaE family.</text>
</comment>
<dbReference type="EMBL" id="JADFUA010000002">
    <property type="protein sequence ID" value="MBE9608737.1"/>
    <property type="molecule type" value="Genomic_DNA"/>
</dbReference>
<evidence type="ECO:0000313" key="13">
    <source>
        <dbReference type="EMBL" id="MBE9608737.1"/>
    </source>
</evidence>
<dbReference type="AlphaFoldDB" id="A0A8J7K1I6"/>
<reference evidence="13 14" key="1">
    <citation type="submission" date="2020-10" db="EMBL/GenBank/DDBJ databases">
        <title>The genome sequence of Chitinilyticum litopenaei 4Y14.</title>
        <authorList>
            <person name="Liu Y."/>
        </authorList>
    </citation>
    <scope>NUCLEOTIDE SEQUENCE [LARGE SCALE GENOMIC DNA]</scope>
    <source>
        <strain evidence="13 14">4Y14</strain>
    </source>
</reference>
<evidence type="ECO:0000256" key="8">
    <source>
        <dbReference type="ARBA" id="ARBA00029745"/>
    </source>
</evidence>
<accession>A0A8J7K1I6</accession>
<dbReference type="GO" id="GO:0030366">
    <property type="term" value="F:molybdopterin synthase activity"/>
    <property type="evidence" value="ECO:0007669"/>
    <property type="project" value="UniProtKB-EC"/>
</dbReference>
<proteinExistence type="inferred from homology"/>
<organism evidence="13 14">
    <name type="scientific">Chitinilyticum piscinae</name>
    <dbReference type="NCBI Taxonomy" id="2866724"/>
    <lineage>
        <taxon>Bacteria</taxon>
        <taxon>Pseudomonadati</taxon>
        <taxon>Pseudomonadota</taxon>
        <taxon>Betaproteobacteria</taxon>
        <taxon>Neisseriales</taxon>
        <taxon>Chitinibacteraceae</taxon>
        <taxon>Chitinilyticum</taxon>
    </lineage>
</organism>
<keyword evidence="5 13" id="KW-0808">Transferase</keyword>
<dbReference type="PANTHER" id="PTHR23404">
    <property type="entry name" value="MOLYBDOPTERIN SYNTHASE RELATED"/>
    <property type="match status" value="1"/>
</dbReference>
<dbReference type="EC" id="2.8.1.12" evidence="3"/>
<dbReference type="InterPro" id="IPR036563">
    <property type="entry name" value="MoaE_sf"/>
</dbReference>
<evidence type="ECO:0000256" key="12">
    <source>
        <dbReference type="ARBA" id="ARBA00049878"/>
    </source>
</evidence>
<evidence type="ECO:0000256" key="6">
    <source>
        <dbReference type="ARBA" id="ARBA00023150"/>
    </source>
</evidence>